<dbReference type="AlphaFoldDB" id="A0A368ZE90"/>
<accession>A0A368ZE90</accession>
<sequence>MVKYLKRTVLLLSLSYICITGIVIAFPEYYMDQSFSIFKYGKELIEHNAFGVNTIIIGDSRAQAGFVPDSLTKTTINGALLGSSPIEGYFQLEKLMKQGASIDTLIVSYGALHLMSSEYYFINSLRYSYLNINDVNTIHNTFNYKNDAFWEIHPSELSYFEQYTSRIKAYLILLKCPLYFQESITSSKFRRNKPNRSFYSDLVKNKGYYLYGKDAFSNALNEETKEEDFIVNSTISTALKELFKLAQANNIHVVYVNMPYNKASYNQLSTAFINNYKNYMNSLKQEFPEVEFKSELFLLSNGYFGDASHLNRKGAIKMTQFLNTVL</sequence>
<comment type="caution">
    <text evidence="1">The sequence shown here is derived from an EMBL/GenBank/DDBJ whole genome shotgun (WGS) entry which is preliminary data.</text>
</comment>
<dbReference type="OrthoDB" id="792965at2"/>
<dbReference type="SUPFAM" id="SSF52266">
    <property type="entry name" value="SGNH hydrolase"/>
    <property type="match status" value="1"/>
</dbReference>
<proteinExistence type="predicted"/>
<dbReference type="RefSeq" id="WP_114310652.1">
    <property type="nucleotide sequence ID" value="NZ_QPJO01000005.1"/>
</dbReference>
<gene>
    <name evidence="1" type="ORF">DFQ08_105143</name>
</gene>
<name>A0A368ZE90_9FLAO</name>
<keyword evidence="2" id="KW-1185">Reference proteome</keyword>
<reference evidence="1 2" key="1">
    <citation type="submission" date="2018-07" db="EMBL/GenBank/DDBJ databases">
        <title>Genomic Encyclopedia of Type Strains, Phase III (KMG-III): the genomes of soil and plant-associated and newly described type strains.</title>
        <authorList>
            <person name="Whitman W."/>
        </authorList>
    </citation>
    <scope>NUCLEOTIDE SEQUENCE [LARGE SCALE GENOMIC DNA]</scope>
    <source>
        <strain evidence="1 2">CECT 7958</strain>
    </source>
</reference>
<evidence type="ECO:0008006" key="3">
    <source>
        <dbReference type="Google" id="ProtNLM"/>
    </source>
</evidence>
<organism evidence="1 2">
    <name type="scientific">Winogradskyella arenosi</name>
    <dbReference type="NCBI Taxonomy" id="533325"/>
    <lineage>
        <taxon>Bacteria</taxon>
        <taxon>Pseudomonadati</taxon>
        <taxon>Bacteroidota</taxon>
        <taxon>Flavobacteriia</taxon>
        <taxon>Flavobacteriales</taxon>
        <taxon>Flavobacteriaceae</taxon>
        <taxon>Winogradskyella</taxon>
    </lineage>
</organism>
<evidence type="ECO:0000313" key="2">
    <source>
        <dbReference type="Proteomes" id="UP000253436"/>
    </source>
</evidence>
<evidence type="ECO:0000313" key="1">
    <source>
        <dbReference type="EMBL" id="RCW90254.1"/>
    </source>
</evidence>
<protein>
    <recommendedName>
        <fullName evidence="3">DUF1574 domain-containing protein</fullName>
    </recommendedName>
</protein>
<dbReference type="EMBL" id="QPJO01000005">
    <property type="protein sequence ID" value="RCW90254.1"/>
    <property type="molecule type" value="Genomic_DNA"/>
</dbReference>
<dbReference type="Proteomes" id="UP000253436">
    <property type="component" value="Unassembled WGS sequence"/>
</dbReference>